<dbReference type="OrthoDB" id="2372411at2"/>
<organism evidence="2 3">
    <name type="scientific">Alicyclobacillus macrosporangiidus</name>
    <dbReference type="NCBI Taxonomy" id="392015"/>
    <lineage>
        <taxon>Bacteria</taxon>
        <taxon>Bacillati</taxon>
        <taxon>Bacillota</taxon>
        <taxon>Bacilli</taxon>
        <taxon>Bacillales</taxon>
        <taxon>Alicyclobacillaceae</taxon>
        <taxon>Alicyclobacillus</taxon>
    </lineage>
</organism>
<dbReference type="RefSeq" id="WP_074956425.1">
    <property type="nucleotide sequence ID" value="NZ_FPBV01000032.1"/>
</dbReference>
<dbReference type="Proteomes" id="UP000183508">
    <property type="component" value="Unassembled WGS sequence"/>
</dbReference>
<evidence type="ECO:0000313" key="3">
    <source>
        <dbReference type="Proteomes" id="UP000183508"/>
    </source>
</evidence>
<evidence type="ECO:0000313" key="2">
    <source>
        <dbReference type="EMBL" id="SFV06908.1"/>
    </source>
</evidence>
<dbReference type="EMBL" id="FPBV01000032">
    <property type="protein sequence ID" value="SFV06908.1"/>
    <property type="molecule type" value="Genomic_DNA"/>
</dbReference>
<proteinExistence type="predicted"/>
<protein>
    <submittedName>
        <fullName evidence="2">YceG-like family protein</fullName>
    </submittedName>
</protein>
<sequence>MQETSYSSHPLIESVVYKSFSRAIADIGLPEFTHQVFMREITPHLKSIGSRFPDDERSLSKMWKAILRGEIIATEVWNDEILVFYVRAECAGYLVDIRLTCRGGQWAVQSVVSISPRPLVRSVWFRRTAYVGSVLIAAVLGYSVHHPGTQPVAPAPQQVVSMHSAETAGTRNTTHEASSSSQAEASAPRTITFTLSRGMALSELSRFLQSQHLVNDATAFDMALKKSGVDRHIKPGVYTFREGMNESQIIHVLEQGPSKA</sequence>
<name>A0A1I7LB92_9BACL</name>
<keyword evidence="3" id="KW-1185">Reference proteome</keyword>
<reference evidence="3" key="1">
    <citation type="submission" date="2016-10" db="EMBL/GenBank/DDBJ databases">
        <authorList>
            <person name="Varghese N."/>
        </authorList>
    </citation>
    <scope>NUCLEOTIDE SEQUENCE [LARGE SCALE GENOMIC DNA]</scope>
    <source>
        <strain evidence="3">DSM 17980</strain>
    </source>
</reference>
<dbReference type="Gene3D" id="3.30.1490.480">
    <property type="entry name" value="Endolytic murein transglycosylase"/>
    <property type="match status" value="1"/>
</dbReference>
<gene>
    <name evidence="2" type="ORF">SAMN05421543_1329</name>
</gene>
<accession>A0A1I7LB92</accession>
<dbReference type="STRING" id="392015.SAMN05421543_1329"/>
<dbReference type="AlphaFoldDB" id="A0A1I7LB92"/>
<feature type="region of interest" description="Disordered" evidence="1">
    <location>
        <begin position="153"/>
        <end position="185"/>
    </location>
</feature>
<evidence type="ECO:0000256" key="1">
    <source>
        <dbReference type="SAM" id="MobiDB-lite"/>
    </source>
</evidence>
<feature type="compositionally biased region" description="Low complexity" evidence="1">
    <location>
        <begin position="176"/>
        <end position="185"/>
    </location>
</feature>